<evidence type="ECO:0000313" key="2">
    <source>
        <dbReference type="Proteomes" id="UP001597519"/>
    </source>
</evidence>
<gene>
    <name evidence="1" type="ORF">ACFSX4_01510</name>
</gene>
<dbReference type="InterPro" id="IPR023393">
    <property type="entry name" value="START-like_dom_sf"/>
</dbReference>
<dbReference type="Gene3D" id="3.30.530.20">
    <property type="match status" value="1"/>
</dbReference>
<dbReference type="SUPFAM" id="SSF55961">
    <property type="entry name" value="Bet v1-like"/>
    <property type="match status" value="1"/>
</dbReference>
<evidence type="ECO:0008006" key="3">
    <source>
        <dbReference type="Google" id="ProtNLM"/>
    </source>
</evidence>
<evidence type="ECO:0000313" key="1">
    <source>
        <dbReference type="EMBL" id="MFD2829125.1"/>
    </source>
</evidence>
<dbReference type="Proteomes" id="UP001597519">
    <property type="component" value="Unassembled WGS sequence"/>
</dbReference>
<dbReference type="EMBL" id="JBHUOQ010000001">
    <property type="protein sequence ID" value="MFD2829125.1"/>
    <property type="molecule type" value="Genomic_DNA"/>
</dbReference>
<accession>A0ABW5WRT2</accession>
<comment type="caution">
    <text evidence="1">The sequence shown here is derived from an EMBL/GenBank/DDBJ whole genome shotgun (WGS) entry which is preliminary data.</text>
</comment>
<proteinExistence type="predicted"/>
<protein>
    <recommendedName>
        <fullName evidence="3">SRPBCC family protein</fullName>
    </recommendedName>
</protein>
<sequence length="158" mass="18631">MDKQYKKSVSAYHQTLRTEINSRPETVFEYLGTTKGISQWFPELSFKETDNGLKLLFDLGDGTFEEMDVLIYEPSSRIKFTWDIGEVDITLKENNDQTIFTLQEKMPLEFERTADDFTGWRFQVGNVKHLIEEGYTQPFDRDQIKIEEQKLQEKLNSI</sequence>
<dbReference type="RefSeq" id="WP_377770846.1">
    <property type="nucleotide sequence ID" value="NZ_JBHUOQ010000001.1"/>
</dbReference>
<reference evidence="2" key="1">
    <citation type="journal article" date="2019" name="Int. J. Syst. Evol. Microbiol.">
        <title>The Global Catalogue of Microorganisms (GCM) 10K type strain sequencing project: providing services to taxonomists for standard genome sequencing and annotation.</title>
        <authorList>
            <consortium name="The Broad Institute Genomics Platform"/>
            <consortium name="The Broad Institute Genome Sequencing Center for Infectious Disease"/>
            <person name="Wu L."/>
            <person name="Ma J."/>
        </authorList>
    </citation>
    <scope>NUCLEOTIDE SEQUENCE [LARGE SCALE GENOMIC DNA]</scope>
    <source>
        <strain evidence="2">KCTC 33575</strain>
    </source>
</reference>
<keyword evidence="2" id="KW-1185">Reference proteome</keyword>
<organism evidence="1 2">
    <name type="scientific">Corticicoccus populi</name>
    <dbReference type="NCBI Taxonomy" id="1812821"/>
    <lineage>
        <taxon>Bacteria</taxon>
        <taxon>Bacillati</taxon>
        <taxon>Bacillota</taxon>
        <taxon>Bacilli</taxon>
        <taxon>Bacillales</taxon>
        <taxon>Staphylococcaceae</taxon>
        <taxon>Corticicoccus</taxon>
    </lineage>
</organism>
<name>A0ABW5WRT2_9STAP</name>